<dbReference type="InterPro" id="IPR010582">
    <property type="entry name" value="Catalase_immune_responsive"/>
</dbReference>
<keyword evidence="15" id="KW-1185">Reference proteome</keyword>
<dbReference type="PIRSF" id="PIRSF038928">
    <property type="entry name" value="Catalase_clade1-3"/>
    <property type="match status" value="1"/>
</dbReference>
<evidence type="ECO:0000256" key="5">
    <source>
        <dbReference type="ARBA" id="ARBA00022617"/>
    </source>
</evidence>
<dbReference type="GO" id="GO:0020037">
    <property type="term" value="F:heme binding"/>
    <property type="evidence" value="ECO:0007669"/>
    <property type="project" value="InterPro"/>
</dbReference>
<dbReference type="Pfam" id="PF00199">
    <property type="entry name" value="Catalase"/>
    <property type="match status" value="1"/>
</dbReference>
<dbReference type="InterPro" id="IPR018028">
    <property type="entry name" value="Catalase"/>
</dbReference>
<dbReference type="InterPro" id="IPR011614">
    <property type="entry name" value="Catalase_core"/>
</dbReference>
<evidence type="ECO:0000256" key="9">
    <source>
        <dbReference type="ARBA" id="ARBA00023324"/>
    </source>
</evidence>
<feature type="active site" evidence="10">
    <location>
        <position position="74"/>
    </location>
</feature>
<keyword evidence="8 11" id="KW-0408">Iron</keyword>
<reference evidence="14 15" key="1">
    <citation type="submission" date="2017-01" db="EMBL/GenBank/DDBJ databases">
        <title>Draft genome sequence of Bacillus oleronius.</title>
        <authorList>
            <person name="Allam M."/>
        </authorList>
    </citation>
    <scope>NUCLEOTIDE SEQUENCE [LARGE SCALE GENOMIC DNA]</scope>
    <source>
        <strain evidence="14 15">DSM 9356</strain>
    </source>
</reference>
<dbReference type="SMART" id="SM01060">
    <property type="entry name" value="Catalase"/>
    <property type="match status" value="1"/>
</dbReference>
<evidence type="ECO:0000313" key="14">
    <source>
        <dbReference type="EMBL" id="OOP67436.1"/>
    </source>
</evidence>
<dbReference type="PANTHER" id="PTHR11465:SF23">
    <property type="entry name" value="CATALASE-2"/>
    <property type="match status" value="1"/>
</dbReference>
<sequence>MDNQDTNPRENYPEQNHPQQKQAPGSSYQWNIDLPAKLHSQTVGKRGPILKQDNIEHETLQTFIHEKMKERPVHVKGWGAFGQFETLYSMSNYTSLSFLQQPGTRVPVFVRFSLAVSTKGTPDTSRNVRGFSTKFYTEEGIFDLICNHIPVFSVRDTIRFPEAIKAFLPSPKNNLIDPSRYWNFVARAPESLLFTLLVYSNLGTVKSLRHLPGYSVNTYVWKNAEGKRHYVKYTWSPLAGQQYIRNDEAVKLAGENPDIAGQDLYDAIEKGEQVEYGLYVQVIDPDKATGLPYDPLDATKIWDQQQFPFHPVGRMVLNKNPDNYMEQVEKAAFSPSNLLNGVELSDDKMLQGRANVYWDSQRNRIGSDFRNVPVNHQADWWPGDLVTSGNGRLVEGILQRSDLEKQDNFTQAGLFYESLSEDQQNDLIENMAPGLATVSSDVYNLVLQYMNSASNDLARKLNKSVTMKREG</sequence>
<name>A0A8E2I658_9BACI</name>
<keyword evidence="6 11" id="KW-0479">Metal-binding</keyword>
<evidence type="ECO:0000256" key="3">
    <source>
        <dbReference type="ARBA" id="ARBA00012314"/>
    </source>
</evidence>
<keyword evidence="4" id="KW-0575">Peroxidase</keyword>
<feature type="region of interest" description="Disordered" evidence="12">
    <location>
        <begin position="1"/>
        <end position="27"/>
    </location>
</feature>
<evidence type="ECO:0000256" key="4">
    <source>
        <dbReference type="ARBA" id="ARBA00022559"/>
    </source>
</evidence>
<keyword evidence="9" id="KW-0376">Hydrogen peroxide</keyword>
<proteinExistence type="inferred from homology"/>
<evidence type="ECO:0000313" key="15">
    <source>
        <dbReference type="Proteomes" id="UP000189761"/>
    </source>
</evidence>
<dbReference type="GO" id="GO:0046872">
    <property type="term" value="F:metal ion binding"/>
    <property type="evidence" value="ECO:0007669"/>
    <property type="project" value="UniProtKB-KW"/>
</dbReference>
<evidence type="ECO:0000256" key="6">
    <source>
        <dbReference type="ARBA" id="ARBA00022723"/>
    </source>
</evidence>
<dbReference type="GO" id="GO:0005737">
    <property type="term" value="C:cytoplasm"/>
    <property type="evidence" value="ECO:0007669"/>
    <property type="project" value="TreeGrafter"/>
</dbReference>
<comment type="caution">
    <text evidence="14">The sequence shown here is derived from an EMBL/GenBank/DDBJ whole genome shotgun (WGS) entry which is preliminary data.</text>
</comment>
<dbReference type="InterPro" id="IPR024711">
    <property type="entry name" value="Catalase_clade1/3"/>
</dbReference>
<feature type="binding site" description="axial binding residue" evidence="11">
    <location>
        <position position="357"/>
    </location>
    <ligand>
        <name>heme</name>
        <dbReference type="ChEBI" id="CHEBI:30413"/>
    </ligand>
    <ligandPart>
        <name>Fe</name>
        <dbReference type="ChEBI" id="CHEBI:18248"/>
    </ligandPart>
</feature>
<gene>
    <name evidence="14" type="ORF">BWZ43_15690</name>
</gene>
<protein>
    <recommendedName>
        <fullName evidence="3">catalase</fullName>
        <ecNumber evidence="3">1.11.1.6</ecNumber>
    </recommendedName>
</protein>
<dbReference type="PROSITE" id="PS51402">
    <property type="entry name" value="CATALASE_3"/>
    <property type="match status" value="1"/>
</dbReference>
<evidence type="ECO:0000256" key="11">
    <source>
        <dbReference type="PIRSR" id="PIRSR038928-2"/>
    </source>
</evidence>
<comment type="similarity">
    <text evidence="2">Belongs to the catalase family.</text>
</comment>
<dbReference type="GO" id="GO:0042542">
    <property type="term" value="P:response to hydrogen peroxide"/>
    <property type="evidence" value="ECO:0007669"/>
    <property type="project" value="TreeGrafter"/>
</dbReference>
<dbReference type="EMBL" id="MTLA01000193">
    <property type="protein sequence ID" value="OOP67436.1"/>
    <property type="molecule type" value="Genomic_DNA"/>
</dbReference>
<feature type="active site" evidence="10">
    <location>
        <position position="147"/>
    </location>
</feature>
<evidence type="ECO:0000256" key="12">
    <source>
        <dbReference type="SAM" id="MobiDB-lite"/>
    </source>
</evidence>
<keyword evidence="7" id="KW-0560">Oxidoreductase</keyword>
<evidence type="ECO:0000256" key="8">
    <source>
        <dbReference type="ARBA" id="ARBA00023004"/>
    </source>
</evidence>
<evidence type="ECO:0000256" key="10">
    <source>
        <dbReference type="PIRSR" id="PIRSR038928-1"/>
    </source>
</evidence>
<evidence type="ECO:0000256" key="7">
    <source>
        <dbReference type="ARBA" id="ARBA00023002"/>
    </source>
</evidence>
<evidence type="ECO:0000256" key="2">
    <source>
        <dbReference type="ARBA" id="ARBA00005329"/>
    </source>
</evidence>
<accession>A0A8E2I658</accession>
<dbReference type="Pfam" id="PF06628">
    <property type="entry name" value="Catalase-rel"/>
    <property type="match status" value="1"/>
</dbReference>
<dbReference type="Gene3D" id="2.40.180.10">
    <property type="entry name" value="Catalase core domain"/>
    <property type="match status" value="1"/>
</dbReference>
<feature type="compositionally biased region" description="Polar residues" evidence="12">
    <location>
        <begin position="13"/>
        <end position="27"/>
    </location>
</feature>
<evidence type="ECO:0000256" key="1">
    <source>
        <dbReference type="ARBA" id="ARBA00001971"/>
    </source>
</evidence>
<dbReference type="PANTHER" id="PTHR11465">
    <property type="entry name" value="CATALASE"/>
    <property type="match status" value="1"/>
</dbReference>
<feature type="domain" description="Catalase core" evidence="13">
    <location>
        <begin position="27"/>
        <end position="397"/>
    </location>
</feature>
<dbReference type="Proteomes" id="UP000189761">
    <property type="component" value="Unassembled WGS sequence"/>
</dbReference>
<keyword evidence="5 11" id="KW-0349">Heme</keyword>
<dbReference type="EC" id="1.11.1.6" evidence="3"/>
<evidence type="ECO:0000259" key="13">
    <source>
        <dbReference type="SMART" id="SM01060"/>
    </source>
</evidence>
<dbReference type="AlphaFoldDB" id="A0A8E2I658"/>
<comment type="cofactor">
    <cofactor evidence="1 11">
        <name>heme</name>
        <dbReference type="ChEBI" id="CHEBI:30413"/>
    </cofactor>
</comment>
<dbReference type="GO" id="GO:0042744">
    <property type="term" value="P:hydrogen peroxide catabolic process"/>
    <property type="evidence" value="ECO:0007669"/>
    <property type="project" value="UniProtKB-KW"/>
</dbReference>
<dbReference type="InterPro" id="IPR020835">
    <property type="entry name" value="Catalase_sf"/>
</dbReference>
<organism evidence="14 15">
    <name type="scientific">Heyndrickxia oleronia</name>
    <dbReference type="NCBI Taxonomy" id="38875"/>
    <lineage>
        <taxon>Bacteria</taxon>
        <taxon>Bacillati</taxon>
        <taxon>Bacillota</taxon>
        <taxon>Bacilli</taxon>
        <taxon>Bacillales</taxon>
        <taxon>Bacillaceae</taxon>
        <taxon>Heyndrickxia</taxon>
    </lineage>
</organism>
<dbReference type="RefSeq" id="WP_078110646.1">
    <property type="nucleotide sequence ID" value="NZ_CP065424.1"/>
</dbReference>
<dbReference type="PRINTS" id="PR00067">
    <property type="entry name" value="CATALASE"/>
</dbReference>
<dbReference type="GO" id="GO:0004096">
    <property type="term" value="F:catalase activity"/>
    <property type="evidence" value="ECO:0007669"/>
    <property type="project" value="UniProtKB-EC"/>
</dbReference>
<dbReference type="SUPFAM" id="SSF56634">
    <property type="entry name" value="Heme-dependent catalase-like"/>
    <property type="match status" value="1"/>
</dbReference>